<evidence type="ECO:0000313" key="3">
    <source>
        <dbReference type="Proteomes" id="UP000076154"/>
    </source>
</evidence>
<feature type="signal peptide" evidence="1">
    <location>
        <begin position="1"/>
        <end position="19"/>
    </location>
</feature>
<gene>
    <name evidence="2" type="ORF">Hypma_002140</name>
</gene>
<sequence length="174" mass="19879">MIVLPMLSLFSVVPCRCSGEFAEALSQVLQVCFLFGKFNHCTGTSYCFSRRATLTTIDVRDGCFYKLRIDSSRVVPQGFHFLSPRAHGGVYRKKFKWRDRRSIRPVQSYFVDFGLSHRYPTDNVPEHSVDTPYDPFKSDVYQLGDVILKVLADYEGIEAFIQLGRAMTSTNPDN</sequence>
<feature type="chain" id="PRO_5016612077" description="Protein kinase domain-containing protein" evidence="1">
    <location>
        <begin position="20"/>
        <end position="174"/>
    </location>
</feature>
<dbReference type="AlphaFoldDB" id="A0A369K7W5"/>
<reference evidence="2" key="1">
    <citation type="submission" date="2018-04" db="EMBL/GenBank/DDBJ databases">
        <title>Whole genome sequencing of Hypsizygus marmoreus.</title>
        <authorList>
            <person name="Choi I.-G."/>
            <person name="Min B."/>
            <person name="Kim J.-G."/>
            <person name="Kim S."/>
            <person name="Oh Y.-L."/>
            <person name="Kong W.-S."/>
            <person name="Park H."/>
            <person name="Jeong J."/>
            <person name="Song E.-S."/>
        </authorList>
    </citation>
    <scope>NUCLEOTIDE SEQUENCE [LARGE SCALE GENOMIC DNA]</scope>
    <source>
        <strain evidence="2">51987-8</strain>
    </source>
</reference>
<dbReference type="InParanoid" id="A0A369K7W5"/>
<accession>A0A369K7W5</accession>
<evidence type="ECO:0000256" key="1">
    <source>
        <dbReference type="SAM" id="SignalP"/>
    </source>
</evidence>
<evidence type="ECO:0000313" key="2">
    <source>
        <dbReference type="EMBL" id="RDB27923.1"/>
    </source>
</evidence>
<dbReference type="EMBL" id="LUEZ02000013">
    <property type="protein sequence ID" value="RDB27923.1"/>
    <property type="molecule type" value="Genomic_DNA"/>
</dbReference>
<name>A0A369K7W5_HYPMA</name>
<evidence type="ECO:0008006" key="4">
    <source>
        <dbReference type="Google" id="ProtNLM"/>
    </source>
</evidence>
<proteinExistence type="predicted"/>
<organism evidence="2 3">
    <name type="scientific">Hypsizygus marmoreus</name>
    <name type="common">White beech mushroom</name>
    <name type="synonym">Agaricus marmoreus</name>
    <dbReference type="NCBI Taxonomy" id="39966"/>
    <lineage>
        <taxon>Eukaryota</taxon>
        <taxon>Fungi</taxon>
        <taxon>Dikarya</taxon>
        <taxon>Basidiomycota</taxon>
        <taxon>Agaricomycotina</taxon>
        <taxon>Agaricomycetes</taxon>
        <taxon>Agaricomycetidae</taxon>
        <taxon>Agaricales</taxon>
        <taxon>Tricholomatineae</taxon>
        <taxon>Lyophyllaceae</taxon>
        <taxon>Hypsizygus</taxon>
    </lineage>
</organism>
<protein>
    <recommendedName>
        <fullName evidence="4">Protein kinase domain-containing protein</fullName>
    </recommendedName>
</protein>
<keyword evidence="1" id="KW-0732">Signal</keyword>
<comment type="caution">
    <text evidence="2">The sequence shown here is derived from an EMBL/GenBank/DDBJ whole genome shotgun (WGS) entry which is preliminary data.</text>
</comment>
<keyword evidence="3" id="KW-1185">Reference proteome</keyword>
<dbReference type="Proteomes" id="UP000076154">
    <property type="component" value="Unassembled WGS sequence"/>
</dbReference>
<dbReference type="OrthoDB" id="5987198at2759"/>